<evidence type="ECO:0000313" key="2">
    <source>
        <dbReference type="EMBL" id="EUC58133.1"/>
    </source>
</evidence>
<dbReference type="Pfam" id="PF02492">
    <property type="entry name" value="cobW"/>
    <property type="match status" value="1"/>
</dbReference>
<dbReference type="InterPro" id="IPR027417">
    <property type="entry name" value="P-loop_NTPase"/>
</dbReference>
<dbReference type="RefSeq" id="WP_051426858.1">
    <property type="nucleotide sequence ID" value="NZ_JALU01000003.1"/>
</dbReference>
<sequence length="316" mass="34941">MKVLIVSGFLGAGKTTFIRTLSNRLNKDFVILENEYASINIDKDIIKDDTGLNVWEFTEKCICCSGKADFAMNILTIANTISPEYLIVEPTGVGFLSNVINNISRIEYEQIELLAPVTIIDPNSFFQYIEQYNELLTDQISCAGTVILSKSDRAVDVDVDTVIDKIQAINANANIISRHYSGLSDTALEELLLRKRDGTVEAKPFEAETVFDSISISNAVLSSVGELIIFLEALIRKKYGNIIRSKGTILIGNTPIRFDVSNNNYIIEQADADSKIGCVFIGDGIMTGDLRIKLLPVNLKHNVNNATRNSADNIYD</sequence>
<dbReference type="SUPFAM" id="SSF52540">
    <property type="entry name" value="P-loop containing nucleoside triphosphate hydrolases"/>
    <property type="match status" value="1"/>
</dbReference>
<accession>X8J759</accession>
<dbReference type="PANTHER" id="PTHR13748:SF62">
    <property type="entry name" value="COBW DOMAIN-CONTAINING PROTEIN"/>
    <property type="match status" value="1"/>
</dbReference>
<evidence type="ECO:0000259" key="1">
    <source>
        <dbReference type="Pfam" id="PF02492"/>
    </source>
</evidence>
<dbReference type="EMBL" id="JALU01000003">
    <property type="protein sequence ID" value="EUC58133.1"/>
    <property type="molecule type" value="Genomic_DNA"/>
</dbReference>
<organism evidence="2 3">
    <name type="scientific">Mogibacterium timidum ATCC 33093</name>
    <dbReference type="NCBI Taxonomy" id="1401079"/>
    <lineage>
        <taxon>Bacteria</taxon>
        <taxon>Bacillati</taxon>
        <taxon>Bacillota</taxon>
        <taxon>Clostridia</taxon>
        <taxon>Peptostreptococcales</taxon>
        <taxon>Anaerovoracaceae</taxon>
        <taxon>Mogibacterium</taxon>
    </lineage>
</organism>
<dbReference type="Proteomes" id="UP000022645">
    <property type="component" value="Unassembled WGS sequence"/>
</dbReference>
<proteinExistence type="predicted"/>
<reference evidence="2 3" key="1">
    <citation type="submission" date="2014-01" db="EMBL/GenBank/DDBJ databases">
        <authorList>
            <person name="Durkin A.S."/>
            <person name="McCorrison J."/>
            <person name="Torralba M."/>
            <person name="Gillis M."/>
            <person name="Haft D.H."/>
            <person name="Methe B."/>
            <person name="Sutton G."/>
            <person name="Nelson K.E."/>
        </authorList>
    </citation>
    <scope>NUCLEOTIDE SEQUENCE [LARGE SCALE GENOMIC DNA]</scope>
    <source>
        <strain evidence="2 3">ATCC 33093</strain>
    </source>
</reference>
<evidence type="ECO:0000313" key="3">
    <source>
        <dbReference type="Proteomes" id="UP000022645"/>
    </source>
</evidence>
<dbReference type="GO" id="GO:0005737">
    <property type="term" value="C:cytoplasm"/>
    <property type="evidence" value="ECO:0007669"/>
    <property type="project" value="TreeGrafter"/>
</dbReference>
<comment type="caution">
    <text evidence="2">The sequence shown here is derived from an EMBL/GenBank/DDBJ whole genome shotgun (WGS) entry which is preliminary data.</text>
</comment>
<dbReference type="InterPro" id="IPR051316">
    <property type="entry name" value="Zinc-reg_GTPase_activator"/>
</dbReference>
<dbReference type="InterPro" id="IPR003495">
    <property type="entry name" value="CobW/HypB/UreG_nucleotide-bd"/>
</dbReference>
<name>X8J759_9FIRM</name>
<protein>
    <submittedName>
        <fullName evidence="2">CobW/P47K family protein</fullName>
    </submittedName>
</protein>
<gene>
    <name evidence="2" type="ORF">HMPREF0581_0161</name>
</gene>
<dbReference type="AlphaFoldDB" id="X8J759"/>
<dbReference type="Gene3D" id="3.40.50.300">
    <property type="entry name" value="P-loop containing nucleotide triphosphate hydrolases"/>
    <property type="match status" value="1"/>
</dbReference>
<dbReference type="PANTHER" id="PTHR13748">
    <property type="entry name" value="COBW-RELATED"/>
    <property type="match status" value="1"/>
</dbReference>
<feature type="domain" description="CobW/HypB/UreG nucleotide-binding" evidence="1">
    <location>
        <begin position="3"/>
        <end position="176"/>
    </location>
</feature>
<dbReference type="PATRIC" id="fig|1401079.3.peg.130"/>